<gene>
    <name evidence="3" type="primary">LOC123151682</name>
</gene>
<dbReference type="Gramene" id="TraesLAC7A03G03847730.1">
    <property type="protein sequence ID" value="TraesLAC7A03G03847730.1.CDS1"/>
    <property type="gene ID" value="TraesLAC7A03G03847730"/>
</dbReference>
<dbReference type="Gramene" id="TraesARI7A03G03866590.1">
    <property type="protein sequence ID" value="TraesARI7A03G03866590.1.CDS1"/>
    <property type="gene ID" value="TraesARI7A03G03866590"/>
</dbReference>
<dbReference type="AlphaFoldDB" id="A0A3B6RIA9"/>
<reference evidence="3" key="1">
    <citation type="submission" date="2018-08" db="EMBL/GenBank/DDBJ databases">
        <authorList>
            <person name="Rossello M."/>
        </authorList>
    </citation>
    <scope>NUCLEOTIDE SEQUENCE [LARGE SCALE GENOMIC DNA]</scope>
    <source>
        <strain evidence="3">cv. Chinese Spring</strain>
    </source>
</reference>
<sequence length="417" mass="46693">MESVDASTGASSSHRPNSNWAMIDTSTGVDSSHRQAMLDAPTGVSSSHRPNIDASTGVSSSHRPNWVMLDSHVRLNYGTTAHLDDCEDTYAESKNSIGEPVGIWFRTVSPPGTSRLYLLWMKRERYNQHCNSESSGVISRRLSWSYGVEPRVVSAHGNSILLQLTPNVGLGARTPDFFVYTIRFHGKPFLFRLPACLKEMASDRLSHGGLRHMLTIAHIGLLSFGEQYVVADLRVLPVEEGHDAVTPLEAQFCIFRSDSPGGWPVIRHEKDQDRDLLWWSTDTVVPCDNFLCYVDYLRGILLGTVLNEDPHLLYIHLPVKVPIGDPTDPELGTRGCPHLLRSVCVTQGNVLMFVDIVCTTVFVAGNPEPDSSRFSVRVWKLGADYMIWEKMFELQDYELWSLHGYAIFHMSCQNSLS</sequence>
<dbReference type="OMA" id="RILICQG"/>
<evidence type="ECO:0000313" key="4">
    <source>
        <dbReference type="Proteomes" id="UP000019116"/>
    </source>
</evidence>
<proteinExistence type="predicted"/>
<dbReference type="Gramene" id="TraesJAG7A03G03876870.1">
    <property type="protein sequence ID" value="TraesJAG7A03G03876870.1.CDS1"/>
    <property type="gene ID" value="TraesJAG7A03G03876870"/>
</dbReference>
<keyword evidence="4" id="KW-1185">Reference proteome</keyword>
<dbReference type="Gramene" id="TraesCS7A03G0595000.1">
    <property type="protein sequence ID" value="TraesCS7A03G0595000.1.CDS1"/>
    <property type="gene ID" value="TraesCS7A03G0595000"/>
</dbReference>
<organism evidence="3">
    <name type="scientific">Triticum aestivum</name>
    <name type="common">Wheat</name>
    <dbReference type="NCBI Taxonomy" id="4565"/>
    <lineage>
        <taxon>Eukaryota</taxon>
        <taxon>Viridiplantae</taxon>
        <taxon>Streptophyta</taxon>
        <taxon>Embryophyta</taxon>
        <taxon>Tracheophyta</taxon>
        <taxon>Spermatophyta</taxon>
        <taxon>Magnoliopsida</taxon>
        <taxon>Liliopsida</taxon>
        <taxon>Poales</taxon>
        <taxon>Poaceae</taxon>
        <taxon>BOP clade</taxon>
        <taxon>Pooideae</taxon>
        <taxon>Triticodae</taxon>
        <taxon>Triticeae</taxon>
        <taxon>Triticinae</taxon>
        <taxon>Triticum</taxon>
    </lineage>
</organism>
<dbReference type="Proteomes" id="UP000019116">
    <property type="component" value="Chromosome 7A"/>
</dbReference>
<feature type="region of interest" description="Disordered" evidence="1">
    <location>
        <begin position="40"/>
        <end position="60"/>
    </location>
</feature>
<dbReference type="Gramene" id="TraesSYM7A03G03846340.1">
    <property type="protein sequence ID" value="TraesSYM7A03G03846340.1.CDS1"/>
    <property type="gene ID" value="TraesSYM7A03G03846340"/>
</dbReference>
<accession>A0A3B6RIA9</accession>
<dbReference type="Gramene" id="TraesNOR7A03G03937820.1">
    <property type="protein sequence ID" value="TraesNOR7A03G03937820.1.CDS1"/>
    <property type="gene ID" value="TraesNOR7A03G03937820"/>
</dbReference>
<feature type="compositionally biased region" description="Polar residues" evidence="1">
    <location>
        <begin position="43"/>
        <end position="60"/>
    </location>
</feature>
<dbReference type="GeneID" id="123151682"/>
<dbReference type="Pfam" id="PF07762">
    <property type="entry name" value="DUF1618"/>
    <property type="match status" value="1"/>
</dbReference>
<evidence type="ECO:0000256" key="1">
    <source>
        <dbReference type="SAM" id="MobiDB-lite"/>
    </source>
</evidence>
<dbReference type="Gramene" id="TraesCS7A02G257800.1">
    <property type="protein sequence ID" value="TraesCS7A02G257800.1.cds1"/>
    <property type="gene ID" value="TraesCS7A02G257800"/>
</dbReference>
<protein>
    <recommendedName>
        <fullName evidence="2">DUF1618 domain-containing protein</fullName>
    </recommendedName>
</protein>
<reference evidence="3" key="2">
    <citation type="submission" date="2018-10" db="UniProtKB">
        <authorList>
            <consortium name="EnsemblPlants"/>
        </authorList>
    </citation>
    <scope>IDENTIFICATION</scope>
</reference>
<dbReference type="InterPro" id="IPR011676">
    <property type="entry name" value="DUF1618"/>
</dbReference>
<dbReference type="RefSeq" id="XP_044427285.1">
    <property type="nucleotide sequence ID" value="XM_044571350.1"/>
</dbReference>
<dbReference type="Gramene" id="TraesJUL7A03G03930480.1">
    <property type="protein sequence ID" value="TraesJUL7A03G03930480.1.CDS1"/>
    <property type="gene ID" value="TraesJUL7A03G03930480"/>
</dbReference>
<dbReference type="Gramene" id="TraesCAD_scaffold_060702_01G000100.1">
    <property type="protein sequence ID" value="TraesCAD_scaffold_060702_01G000100.1"/>
    <property type="gene ID" value="TraesCAD_scaffold_060702_01G000100"/>
</dbReference>
<dbReference type="PANTHER" id="PTHR33074">
    <property type="entry name" value="EXPRESSED PROTEIN-RELATED"/>
    <property type="match status" value="1"/>
</dbReference>
<dbReference type="Gramene" id="TraesSTA7A03G03890300.1">
    <property type="protein sequence ID" value="TraesSTA7A03G03890300.1.CDS1"/>
    <property type="gene ID" value="TraesSTA7A03G03890300"/>
</dbReference>
<dbReference type="EnsemblPlants" id="TraesCS7A02G257800.1">
    <property type="protein sequence ID" value="TraesCS7A02G257800.1.cds1"/>
    <property type="gene ID" value="TraesCS7A02G257800"/>
</dbReference>
<dbReference type="Gramene" id="TraesCLE_scaffold_031990_01G000400.1">
    <property type="protein sequence ID" value="TraesCLE_scaffold_031990_01G000400.1"/>
    <property type="gene ID" value="TraesCLE_scaffold_031990_01G000400"/>
</dbReference>
<dbReference type="Gramene" id="TraesWEE_scaffold_145229_01G000200.1">
    <property type="protein sequence ID" value="TraesWEE_scaffold_145229_01G000200.1"/>
    <property type="gene ID" value="TraesWEE_scaffold_145229_01G000200"/>
</dbReference>
<dbReference type="OrthoDB" id="604127at2759"/>
<evidence type="ECO:0000259" key="2">
    <source>
        <dbReference type="Pfam" id="PF07762"/>
    </source>
</evidence>
<name>A0A3B6RIA9_WHEAT</name>
<feature type="region of interest" description="Disordered" evidence="1">
    <location>
        <begin position="1"/>
        <end position="25"/>
    </location>
</feature>
<evidence type="ECO:0000313" key="3">
    <source>
        <dbReference type="EnsemblPlants" id="TraesCS7A02G257800.1.cds1"/>
    </source>
</evidence>
<dbReference type="RefSeq" id="XP_044427284.1">
    <property type="nucleotide sequence ID" value="XM_044571349.1"/>
</dbReference>
<feature type="domain" description="DUF1618" evidence="2">
    <location>
        <begin position="294"/>
        <end position="402"/>
    </location>
</feature>
<dbReference type="Gramene" id="TraesRN7A0100568000.1">
    <property type="protein sequence ID" value="TraesRN7A0100568000.1"/>
    <property type="gene ID" value="TraesRN7A0100568000"/>
</dbReference>
<dbReference type="PANTHER" id="PTHR33074:SF89">
    <property type="entry name" value="DUF1618 DOMAIN-CONTAINING PROTEIN"/>
    <property type="match status" value="1"/>
</dbReference>
<dbReference type="Gramene" id="TraesROB_scaffold_015818_01G000100.1">
    <property type="protein sequence ID" value="TraesROB_scaffold_015818_01G000100.1"/>
    <property type="gene ID" value="TraesROB_scaffold_015818_01G000100"/>
</dbReference>